<name>A0A9Q4FZK3_SALAG</name>
<keyword evidence="2" id="KW-1185">Reference proteome</keyword>
<comment type="caution">
    <text evidence="1">The sequence shown here is derived from an EMBL/GenBank/DDBJ whole genome shotgun (WGS) entry which is preliminary data.</text>
</comment>
<dbReference type="AlphaFoldDB" id="A0A9Q4FZK3"/>
<organism evidence="1 2">
    <name type="scientific">Salipaludibacillus agaradhaerens</name>
    <name type="common">Bacillus agaradhaerens</name>
    <dbReference type="NCBI Taxonomy" id="76935"/>
    <lineage>
        <taxon>Bacteria</taxon>
        <taxon>Bacillati</taxon>
        <taxon>Bacillota</taxon>
        <taxon>Bacilli</taxon>
        <taxon>Bacillales</taxon>
        <taxon>Bacillaceae</taxon>
    </lineage>
</organism>
<dbReference type="Proteomes" id="UP001057753">
    <property type="component" value="Unassembled WGS sequence"/>
</dbReference>
<evidence type="ECO:0000313" key="2">
    <source>
        <dbReference type="Proteomes" id="UP001057753"/>
    </source>
</evidence>
<gene>
    <name evidence="1" type="ORF">HXA33_10000</name>
</gene>
<accession>A0A9Q4FZK3</accession>
<evidence type="ECO:0000313" key="1">
    <source>
        <dbReference type="EMBL" id="MCR6096888.1"/>
    </source>
</evidence>
<dbReference type="EMBL" id="JABXYM010000001">
    <property type="protein sequence ID" value="MCR6096888.1"/>
    <property type="molecule type" value="Genomic_DNA"/>
</dbReference>
<sequence length="70" mass="8228">MTRKRVRRIFVSYQYTRIDKGNIVSGFGNNTGFSTNRNLLSNKEIRKLEKEIAKENGFKNVVILNYQLMN</sequence>
<dbReference type="RefSeq" id="WP_257821375.1">
    <property type="nucleotide sequence ID" value="NZ_JABXYM010000001.1"/>
</dbReference>
<proteinExistence type="predicted"/>
<reference evidence="1" key="1">
    <citation type="submission" date="2020-06" db="EMBL/GenBank/DDBJ databases">
        <title>Insight into the genomes of haloalkaliphilic bacilli from Kenyan soda lakes.</title>
        <authorList>
            <person name="Mwirichia R."/>
            <person name="Villamizar G.C."/>
            <person name="Poehlein A."/>
            <person name="Mugweru J."/>
            <person name="Kipnyargis A."/>
            <person name="Kiplimo D."/>
            <person name="Orwa P."/>
            <person name="Daniel R."/>
        </authorList>
    </citation>
    <scope>NUCLEOTIDE SEQUENCE</scope>
    <source>
        <strain evidence="1">B1096_S55</strain>
    </source>
</reference>
<protein>
    <submittedName>
        <fullName evidence="1">Uncharacterized protein</fullName>
    </submittedName>
</protein>